<evidence type="ECO:0000256" key="1">
    <source>
        <dbReference type="ARBA" id="ARBA00004141"/>
    </source>
</evidence>
<organism evidence="5 6">
    <name type="scientific">Aspergillus homomorphus (strain CBS 101889)</name>
    <dbReference type="NCBI Taxonomy" id="1450537"/>
    <lineage>
        <taxon>Eukaryota</taxon>
        <taxon>Fungi</taxon>
        <taxon>Dikarya</taxon>
        <taxon>Ascomycota</taxon>
        <taxon>Pezizomycotina</taxon>
        <taxon>Eurotiomycetes</taxon>
        <taxon>Eurotiomycetidae</taxon>
        <taxon>Eurotiales</taxon>
        <taxon>Aspergillaceae</taxon>
        <taxon>Aspergillus</taxon>
        <taxon>Aspergillus subgen. Circumdati</taxon>
    </lineage>
</organism>
<name>A0A395I648_ASPHC</name>
<dbReference type="EMBL" id="KZ824270">
    <property type="protein sequence ID" value="RAL15732.1"/>
    <property type="molecule type" value="Genomic_DNA"/>
</dbReference>
<dbReference type="GO" id="GO:0022857">
    <property type="term" value="F:transmembrane transporter activity"/>
    <property type="evidence" value="ECO:0007669"/>
    <property type="project" value="InterPro"/>
</dbReference>
<sequence length="422" mass="45325">MNVEHVEYSSVGIQQPQNACYAEGGSRAWLVVFGAWCALVPAWGIMNTAGVLYLWTSTHQLKNYPESSYGWIYSAYGFFVYFAGAPMGMIFDAWGPTYLVVMGSLGMVVSLICFSFSNEYYQVFLSLSVLGGLSASALSTSALATIWHWFDRRRAFATGVACTAGGLGGVIFPIIIYFTAPKVGFGWSIRIIALISAVLLVFACSLITTRLPVRTDAYKGLALKPLKDANFAATTAAIFLTECAVFIPSTYISSYAVHVGLSNIIAYLLLVFLNLGMIPGRILPALAADRLGRFNIMILTTLICAIMTLALWYEAGDSLGALVCYAVFFGFWSGAALSLSPVCISQTCTAAEYGSRSGMAYSIASIGMLLGIGLAGVFEQRSHGAAYNRGLIVFAGVLFLAAAGAFVVARGVCRGWSWRARF</sequence>
<comment type="subcellular location">
    <subcellularLocation>
        <location evidence="1">Membrane</location>
        <topology evidence="1">Multi-pass membrane protein</topology>
    </subcellularLocation>
</comment>
<dbReference type="PROSITE" id="PS50850">
    <property type="entry name" value="MFS"/>
    <property type="match status" value="1"/>
</dbReference>
<proteinExistence type="inferred from homology"/>
<dbReference type="PANTHER" id="PTHR11360">
    <property type="entry name" value="MONOCARBOXYLATE TRANSPORTER"/>
    <property type="match status" value="1"/>
</dbReference>
<dbReference type="Proteomes" id="UP000248961">
    <property type="component" value="Unassembled WGS sequence"/>
</dbReference>
<evidence type="ECO:0000256" key="3">
    <source>
        <dbReference type="SAM" id="Phobius"/>
    </source>
</evidence>
<keyword evidence="3" id="KW-0812">Transmembrane</keyword>
<feature type="transmembrane region" description="Helical" evidence="3">
    <location>
        <begin position="390"/>
        <end position="413"/>
    </location>
</feature>
<dbReference type="VEuPathDB" id="FungiDB:BO97DRAFT_337746"/>
<feature type="transmembrane region" description="Helical" evidence="3">
    <location>
        <begin position="28"/>
        <end position="55"/>
    </location>
</feature>
<reference evidence="5 6" key="1">
    <citation type="submission" date="2018-02" db="EMBL/GenBank/DDBJ databases">
        <title>The genomes of Aspergillus section Nigri reveals drivers in fungal speciation.</title>
        <authorList>
            <consortium name="DOE Joint Genome Institute"/>
            <person name="Vesth T.C."/>
            <person name="Nybo J."/>
            <person name="Theobald S."/>
            <person name="Brandl J."/>
            <person name="Frisvad J.C."/>
            <person name="Nielsen K.F."/>
            <person name="Lyhne E.K."/>
            <person name="Kogle M.E."/>
            <person name="Kuo A."/>
            <person name="Riley R."/>
            <person name="Clum A."/>
            <person name="Nolan M."/>
            <person name="Lipzen A."/>
            <person name="Salamov A."/>
            <person name="Henrissat B."/>
            <person name="Wiebenga A."/>
            <person name="De vries R.P."/>
            <person name="Grigoriev I.V."/>
            <person name="Mortensen U.H."/>
            <person name="Andersen M.R."/>
            <person name="Baker S.E."/>
        </authorList>
    </citation>
    <scope>NUCLEOTIDE SEQUENCE [LARGE SCALE GENOMIC DNA]</scope>
    <source>
        <strain evidence="5 6">CBS 101889</strain>
    </source>
</reference>
<dbReference type="PANTHER" id="PTHR11360:SF240">
    <property type="entry name" value="MONOCARBOXYLATE TRANSPORTER (EUROFUNG)-RELATED"/>
    <property type="match status" value="1"/>
</dbReference>
<feature type="transmembrane region" description="Helical" evidence="3">
    <location>
        <begin position="185"/>
        <end position="208"/>
    </location>
</feature>
<dbReference type="OrthoDB" id="410267at2759"/>
<dbReference type="AlphaFoldDB" id="A0A395I648"/>
<feature type="transmembrane region" description="Helical" evidence="3">
    <location>
        <begin position="264"/>
        <end position="282"/>
    </location>
</feature>
<gene>
    <name evidence="5" type="ORF">BO97DRAFT_337746</name>
</gene>
<feature type="transmembrane region" description="Helical" evidence="3">
    <location>
        <begin position="319"/>
        <end position="339"/>
    </location>
</feature>
<feature type="transmembrane region" description="Helical" evidence="3">
    <location>
        <begin position="359"/>
        <end position="378"/>
    </location>
</feature>
<dbReference type="RefSeq" id="XP_025554886.1">
    <property type="nucleotide sequence ID" value="XM_025691505.1"/>
</dbReference>
<evidence type="ECO:0000313" key="5">
    <source>
        <dbReference type="EMBL" id="RAL15732.1"/>
    </source>
</evidence>
<feature type="domain" description="Major facilitator superfamily (MFS) profile" evidence="4">
    <location>
        <begin position="30"/>
        <end position="413"/>
    </location>
</feature>
<evidence type="ECO:0000256" key="2">
    <source>
        <dbReference type="ARBA" id="ARBA00006727"/>
    </source>
</evidence>
<dbReference type="InterPro" id="IPR011701">
    <property type="entry name" value="MFS"/>
</dbReference>
<feature type="transmembrane region" description="Helical" evidence="3">
    <location>
        <begin position="229"/>
        <end position="252"/>
    </location>
</feature>
<keyword evidence="3" id="KW-1133">Transmembrane helix</keyword>
<feature type="transmembrane region" description="Helical" evidence="3">
    <location>
        <begin position="70"/>
        <end position="91"/>
    </location>
</feature>
<keyword evidence="6" id="KW-1185">Reference proteome</keyword>
<dbReference type="SUPFAM" id="SSF103473">
    <property type="entry name" value="MFS general substrate transporter"/>
    <property type="match status" value="1"/>
</dbReference>
<feature type="transmembrane region" description="Helical" evidence="3">
    <location>
        <begin position="294"/>
        <end position="313"/>
    </location>
</feature>
<dbReference type="InterPro" id="IPR020846">
    <property type="entry name" value="MFS_dom"/>
</dbReference>
<comment type="similarity">
    <text evidence="2">Belongs to the major facilitator superfamily. Monocarboxylate porter (TC 2.A.1.13) family.</text>
</comment>
<feature type="transmembrane region" description="Helical" evidence="3">
    <location>
        <begin position="98"/>
        <end position="117"/>
    </location>
</feature>
<dbReference type="Pfam" id="PF07690">
    <property type="entry name" value="MFS_1"/>
    <property type="match status" value="1"/>
</dbReference>
<dbReference type="GO" id="GO:0016020">
    <property type="term" value="C:membrane"/>
    <property type="evidence" value="ECO:0007669"/>
    <property type="project" value="UniProtKB-SubCell"/>
</dbReference>
<keyword evidence="3" id="KW-0472">Membrane</keyword>
<dbReference type="InterPro" id="IPR050327">
    <property type="entry name" value="Proton-linked_MCT"/>
</dbReference>
<feature type="transmembrane region" description="Helical" evidence="3">
    <location>
        <begin position="123"/>
        <end position="144"/>
    </location>
</feature>
<dbReference type="InterPro" id="IPR036259">
    <property type="entry name" value="MFS_trans_sf"/>
</dbReference>
<evidence type="ECO:0000313" key="6">
    <source>
        <dbReference type="Proteomes" id="UP000248961"/>
    </source>
</evidence>
<dbReference type="GeneID" id="37195794"/>
<protein>
    <submittedName>
        <fullName evidence="5">MFS general substrate transporter</fullName>
    </submittedName>
</protein>
<accession>A0A395I648</accession>
<evidence type="ECO:0000259" key="4">
    <source>
        <dbReference type="PROSITE" id="PS50850"/>
    </source>
</evidence>
<dbReference type="Gene3D" id="1.20.1250.20">
    <property type="entry name" value="MFS general substrate transporter like domains"/>
    <property type="match status" value="2"/>
</dbReference>
<feature type="transmembrane region" description="Helical" evidence="3">
    <location>
        <begin position="156"/>
        <end position="179"/>
    </location>
</feature>